<keyword evidence="10 12" id="KW-0067">ATP-binding</keyword>
<feature type="binding site" evidence="12 14">
    <location>
        <position position="202"/>
    </location>
    <ligand>
        <name>ATP</name>
        <dbReference type="ChEBI" id="CHEBI:30616"/>
    </ligand>
</feature>
<evidence type="ECO:0000256" key="6">
    <source>
        <dbReference type="ARBA" id="ARBA00016471"/>
    </source>
</evidence>
<evidence type="ECO:0000256" key="3">
    <source>
        <dbReference type="ARBA" id="ARBA00008982"/>
    </source>
</evidence>
<proteinExistence type="inferred from homology"/>
<dbReference type="EMBL" id="PCVY01000016">
    <property type="protein sequence ID" value="PIQ87300.1"/>
    <property type="molecule type" value="Genomic_DNA"/>
</dbReference>
<name>A0A2H0LS88_9BACT</name>
<feature type="binding site" evidence="12">
    <location>
        <position position="119"/>
    </location>
    <ligand>
        <name>substrate</name>
    </ligand>
</feature>
<evidence type="ECO:0000313" key="17">
    <source>
        <dbReference type="Proteomes" id="UP000230859"/>
    </source>
</evidence>
<keyword evidence="11 12" id="KW-0324">Glycolysis</keyword>
<evidence type="ECO:0000256" key="8">
    <source>
        <dbReference type="ARBA" id="ARBA00022741"/>
    </source>
</evidence>
<feature type="binding site" evidence="12">
    <location>
        <position position="293"/>
    </location>
    <ligand>
        <name>ATP</name>
        <dbReference type="ChEBI" id="CHEBI:30616"/>
    </ligand>
</feature>
<comment type="similarity">
    <text evidence="3 12 15">Belongs to the phosphoglycerate kinase family.</text>
</comment>
<feature type="binding site" evidence="12">
    <location>
        <position position="152"/>
    </location>
    <ligand>
        <name>substrate</name>
    </ligand>
</feature>
<evidence type="ECO:0000256" key="9">
    <source>
        <dbReference type="ARBA" id="ARBA00022777"/>
    </source>
</evidence>
<dbReference type="Proteomes" id="UP000230859">
    <property type="component" value="Unassembled WGS sequence"/>
</dbReference>
<dbReference type="UniPathway" id="UPA00109">
    <property type="reaction ID" value="UER00185"/>
</dbReference>
<dbReference type="Pfam" id="PF00162">
    <property type="entry name" value="PGK"/>
    <property type="match status" value="1"/>
</dbReference>
<gene>
    <name evidence="12 16" type="primary">pgk</name>
    <name evidence="16" type="ORF">COV74_01895</name>
</gene>
<dbReference type="GO" id="GO:0005524">
    <property type="term" value="F:ATP binding"/>
    <property type="evidence" value="ECO:0007669"/>
    <property type="project" value="UniProtKB-KW"/>
</dbReference>
<dbReference type="GO" id="GO:0043531">
    <property type="term" value="F:ADP binding"/>
    <property type="evidence" value="ECO:0007669"/>
    <property type="project" value="TreeGrafter"/>
</dbReference>
<evidence type="ECO:0000256" key="7">
    <source>
        <dbReference type="ARBA" id="ARBA00022679"/>
    </source>
</evidence>
<dbReference type="InterPro" id="IPR036043">
    <property type="entry name" value="Phosphoglycerate_kinase_sf"/>
</dbReference>
<evidence type="ECO:0000256" key="12">
    <source>
        <dbReference type="HAMAP-Rule" id="MF_00145"/>
    </source>
</evidence>
<dbReference type="PANTHER" id="PTHR11406:SF23">
    <property type="entry name" value="PHOSPHOGLYCERATE KINASE 1, CHLOROPLASTIC-RELATED"/>
    <property type="match status" value="1"/>
</dbReference>
<dbReference type="FunFam" id="3.40.50.1260:FF:000003">
    <property type="entry name" value="Phosphoglycerate kinase"/>
    <property type="match status" value="1"/>
</dbReference>
<comment type="pathway">
    <text evidence="2 12">Carbohydrate degradation; glycolysis; pyruvate from D-glyceraldehyde 3-phosphate: step 2/5.</text>
</comment>
<feature type="binding site" evidence="12 14">
    <location>
        <position position="324"/>
    </location>
    <ligand>
        <name>ATP</name>
        <dbReference type="ChEBI" id="CHEBI:30616"/>
    </ligand>
</feature>
<evidence type="ECO:0000256" key="1">
    <source>
        <dbReference type="ARBA" id="ARBA00000642"/>
    </source>
</evidence>
<feature type="binding site" evidence="12 13">
    <location>
        <begin position="21"/>
        <end position="23"/>
    </location>
    <ligand>
        <name>substrate</name>
    </ligand>
</feature>
<dbReference type="EC" id="2.7.2.3" evidence="5 12"/>
<dbReference type="HAMAP" id="MF_00145">
    <property type="entry name" value="Phosphoglyc_kinase"/>
    <property type="match status" value="1"/>
</dbReference>
<evidence type="ECO:0000256" key="13">
    <source>
        <dbReference type="PIRSR" id="PIRSR000724-1"/>
    </source>
</evidence>
<keyword evidence="9 12" id="KW-0418">Kinase</keyword>
<keyword evidence="8 12" id="KW-0547">Nucleotide-binding</keyword>
<evidence type="ECO:0000256" key="5">
    <source>
        <dbReference type="ARBA" id="ARBA00013061"/>
    </source>
</evidence>
<organism evidence="16 17">
    <name type="scientific">Candidatus Abzuiibacterium crystallinum</name>
    <dbReference type="NCBI Taxonomy" id="1974748"/>
    <lineage>
        <taxon>Bacteria</taxon>
        <taxon>Pseudomonadati</taxon>
        <taxon>Candidatus Omnitrophota</taxon>
        <taxon>Candidatus Abzuiibacterium</taxon>
    </lineage>
</organism>
<sequence length="400" mass="42973">MRKKTIQDISLEEKRVIVRVDFNVPLNEQLEITDDSRIAKTLPTIRYLIEHQARVILMSHLGRPKGKRVDKYSLLPAAKHLSKLLGLTVALLPDCVGSEVESSVKKLAPGQVVLLENLRFHPEEEKNDAAFAKQLASLAEIYVNDAFGAAHRAHASTEGIAHFLPAVSGFLMAKEITYFDAALENPKKPFVTILGGSKVSDKIKVIENLLKKVDSLLIGGAMSYTFLKAMGREVGNSKVEDENGIAIANSVIQAAKEKKVELLLPTDHVIVQKVDAAAETKIAADDIPNGWLGVDIGPKTTAAFQNVLKKAKTIIWNGPVGIFELKPFAAGTLALAKTLSESQATTIIGGGDTAAAITQFGFEGKVSHISTGGGASLEYLEGIELPGIKVLNDKEKSGVA</sequence>
<dbReference type="PROSITE" id="PS00111">
    <property type="entry name" value="PGLYCERATE_KINASE"/>
    <property type="match status" value="1"/>
</dbReference>
<reference evidence="16 17" key="1">
    <citation type="submission" date="2017-09" db="EMBL/GenBank/DDBJ databases">
        <title>Depth-based differentiation of microbial function through sediment-hosted aquifers and enrichment of novel symbionts in the deep terrestrial subsurface.</title>
        <authorList>
            <person name="Probst A.J."/>
            <person name="Ladd B."/>
            <person name="Jarett J.K."/>
            <person name="Geller-Mcgrath D.E."/>
            <person name="Sieber C.M."/>
            <person name="Emerson J.B."/>
            <person name="Anantharaman K."/>
            <person name="Thomas B.C."/>
            <person name="Malmstrom R."/>
            <person name="Stieglmeier M."/>
            <person name="Klingl A."/>
            <person name="Woyke T."/>
            <person name="Ryan C.M."/>
            <person name="Banfield J.F."/>
        </authorList>
    </citation>
    <scope>NUCLEOTIDE SEQUENCE [LARGE SCALE GENOMIC DNA]</scope>
    <source>
        <strain evidence="16">CG11_big_fil_rev_8_21_14_0_20_45_26</strain>
    </source>
</reference>
<evidence type="ECO:0000256" key="11">
    <source>
        <dbReference type="ARBA" id="ARBA00023152"/>
    </source>
</evidence>
<comment type="subunit">
    <text evidence="4 12">Monomer.</text>
</comment>
<dbReference type="PRINTS" id="PR00477">
    <property type="entry name" value="PHGLYCKINASE"/>
</dbReference>
<dbReference type="InterPro" id="IPR015911">
    <property type="entry name" value="Phosphoglycerate_kinase_CS"/>
</dbReference>
<dbReference type="PIRSF" id="PIRSF000724">
    <property type="entry name" value="Pgk"/>
    <property type="match status" value="1"/>
</dbReference>
<accession>A0A2H0LS88</accession>
<evidence type="ECO:0000256" key="15">
    <source>
        <dbReference type="RuleBase" id="RU000532"/>
    </source>
</evidence>
<dbReference type="PANTHER" id="PTHR11406">
    <property type="entry name" value="PHOSPHOGLYCERATE KINASE"/>
    <property type="match status" value="1"/>
</dbReference>
<dbReference type="GO" id="GO:0006094">
    <property type="term" value="P:gluconeogenesis"/>
    <property type="evidence" value="ECO:0007669"/>
    <property type="project" value="TreeGrafter"/>
</dbReference>
<keyword evidence="12" id="KW-0963">Cytoplasm</keyword>
<evidence type="ECO:0000313" key="16">
    <source>
        <dbReference type="EMBL" id="PIQ87300.1"/>
    </source>
</evidence>
<evidence type="ECO:0000256" key="4">
    <source>
        <dbReference type="ARBA" id="ARBA00011245"/>
    </source>
</evidence>
<dbReference type="CDD" id="cd00318">
    <property type="entry name" value="Phosphoglycerate_kinase"/>
    <property type="match status" value="1"/>
</dbReference>
<feature type="binding site" evidence="12">
    <location>
        <position position="37"/>
    </location>
    <ligand>
        <name>substrate</name>
    </ligand>
</feature>
<dbReference type="FunFam" id="3.40.50.1260:FF:000006">
    <property type="entry name" value="Phosphoglycerate kinase"/>
    <property type="match status" value="1"/>
</dbReference>
<comment type="catalytic activity">
    <reaction evidence="1 12 15">
        <text>(2R)-3-phosphoglycerate + ATP = (2R)-3-phospho-glyceroyl phosphate + ADP</text>
        <dbReference type="Rhea" id="RHEA:14801"/>
        <dbReference type="ChEBI" id="CHEBI:30616"/>
        <dbReference type="ChEBI" id="CHEBI:57604"/>
        <dbReference type="ChEBI" id="CHEBI:58272"/>
        <dbReference type="ChEBI" id="CHEBI:456216"/>
        <dbReference type="EC" id="2.7.2.3"/>
    </reaction>
</comment>
<dbReference type="InterPro" id="IPR015824">
    <property type="entry name" value="Phosphoglycerate_kinase_N"/>
</dbReference>
<feature type="binding site" evidence="12 14">
    <location>
        <begin position="350"/>
        <end position="353"/>
    </location>
    <ligand>
        <name>ATP</name>
        <dbReference type="ChEBI" id="CHEBI:30616"/>
    </ligand>
</feature>
<dbReference type="GO" id="GO:0004618">
    <property type="term" value="F:phosphoglycerate kinase activity"/>
    <property type="evidence" value="ECO:0007669"/>
    <property type="project" value="UniProtKB-UniRule"/>
</dbReference>
<dbReference type="GO" id="GO:0006096">
    <property type="term" value="P:glycolytic process"/>
    <property type="evidence" value="ECO:0007669"/>
    <property type="project" value="UniProtKB-UniRule"/>
</dbReference>
<protein>
    <recommendedName>
        <fullName evidence="6 12">Phosphoglycerate kinase</fullName>
        <ecNumber evidence="5 12">2.7.2.3</ecNumber>
    </recommendedName>
</protein>
<comment type="caution">
    <text evidence="16">The sequence shown here is derived from an EMBL/GenBank/DDBJ whole genome shotgun (WGS) entry which is preliminary data.</text>
</comment>
<evidence type="ECO:0000256" key="2">
    <source>
        <dbReference type="ARBA" id="ARBA00004838"/>
    </source>
</evidence>
<feature type="binding site" evidence="13">
    <location>
        <position position="152"/>
    </location>
    <ligand>
        <name>(2R)-3-phosphoglycerate</name>
        <dbReference type="ChEBI" id="CHEBI:58272"/>
    </ligand>
</feature>
<feature type="binding site" evidence="13">
    <location>
        <position position="119"/>
    </location>
    <ligand>
        <name>(2R)-3-phosphoglycerate</name>
        <dbReference type="ChEBI" id="CHEBI:58272"/>
    </ligand>
</feature>
<evidence type="ECO:0000256" key="10">
    <source>
        <dbReference type="ARBA" id="ARBA00022840"/>
    </source>
</evidence>
<feature type="binding site" evidence="13">
    <location>
        <position position="37"/>
    </location>
    <ligand>
        <name>(2R)-3-phosphoglycerate</name>
        <dbReference type="ChEBI" id="CHEBI:58272"/>
    </ligand>
</feature>
<dbReference type="InterPro" id="IPR001576">
    <property type="entry name" value="Phosphoglycerate_kinase"/>
</dbReference>
<dbReference type="AlphaFoldDB" id="A0A2H0LS88"/>
<dbReference type="SUPFAM" id="SSF53748">
    <property type="entry name" value="Phosphoglycerate kinase"/>
    <property type="match status" value="1"/>
</dbReference>
<dbReference type="GO" id="GO:0005829">
    <property type="term" value="C:cytosol"/>
    <property type="evidence" value="ECO:0007669"/>
    <property type="project" value="TreeGrafter"/>
</dbReference>
<feature type="binding site" evidence="12 13">
    <location>
        <begin position="60"/>
        <end position="63"/>
    </location>
    <ligand>
        <name>substrate</name>
    </ligand>
</feature>
<keyword evidence="7 12" id="KW-0808">Transferase</keyword>
<dbReference type="Gene3D" id="3.40.50.1260">
    <property type="entry name" value="Phosphoglycerate kinase, N-terminal domain"/>
    <property type="match status" value="2"/>
</dbReference>
<evidence type="ECO:0000256" key="14">
    <source>
        <dbReference type="PIRSR" id="PIRSR000724-2"/>
    </source>
</evidence>
<comment type="subcellular location">
    <subcellularLocation>
        <location evidence="12">Cytoplasm</location>
    </subcellularLocation>
</comment>